<evidence type="ECO:0000256" key="3">
    <source>
        <dbReference type="ARBA" id="ARBA00022782"/>
    </source>
</evidence>
<feature type="domain" description="BHLH" evidence="10">
    <location>
        <begin position="437"/>
        <end position="487"/>
    </location>
</feature>
<organism evidence="11 12">
    <name type="scientific">Coregonus suidteri</name>
    <dbReference type="NCBI Taxonomy" id="861788"/>
    <lineage>
        <taxon>Eukaryota</taxon>
        <taxon>Metazoa</taxon>
        <taxon>Chordata</taxon>
        <taxon>Craniata</taxon>
        <taxon>Vertebrata</taxon>
        <taxon>Euteleostomi</taxon>
        <taxon>Actinopterygii</taxon>
        <taxon>Neopterygii</taxon>
        <taxon>Teleostei</taxon>
        <taxon>Protacanthopterygii</taxon>
        <taxon>Salmoniformes</taxon>
        <taxon>Salmonidae</taxon>
        <taxon>Coregoninae</taxon>
        <taxon>Coregonus</taxon>
    </lineage>
</organism>
<feature type="region of interest" description="Disordered" evidence="9">
    <location>
        <begin position="161"/>
        <end position="183"/>
    </location>
</feature>
<dbReference type="Proteomes" id="UP001356427">
    <property type="component" value="Unassembled WGS sequence"/>
</dbReference>
<evidence type="ECO:0000256" key="9">
    <source>
        <dbReference type="SAM" id="MobiDB-lite"/>
    </source>
</evidence>
<dbReference type="Pfam" id="PF00010">
    <property type="entry name" value="HLH"/>
    <property type="match status" value="1"/>
</dbReference>
<feature type="region of interest" description="Disordered" evidence="9">
    <location>
        <begin position="506"/>
        <end position="538"/>
    </location>
</feature>
<keyword evidence="7" id="KW-0804">Transcription</keyword>
<dbReference type="PROSITE" id="PS50888">
    <property type="entry name" value="BHLH"/>
    <property type="match status" value="1"/>
</dbReference>
<dbReference type="PANTHER" id="PTHR15402:SF2">
    <property type="entry name" value="TRANSCRIPTION FACTOR LIKE 5"/>
    <property type="match status" value="1"/>
</dbReference>
<evidence type="ECO:0000313" key="11">
    <source>
        <dbReference type="EMBL" id="KAK6303701.1"/>
    </source>
</evidence>
<dbReference type="InterPro" id="IPR011598">
    <property type="entry name" value="bHLH_dom"/>
</dbReference>
<keyword evidence="12" id="KW-1185">Reference proteome</keyword>
<evidence type="ECO:0000313" key="12">
    <source>
        <dbReference type="Proteomes" id="UP001356427"/>
    </source>
</evidence>
<comment type="caution">
    <text evidence="11">The sequence shown here is derived from an EMBL/GenBank/DDBJ whole genome shotgun (WGS) entry which is preliminary data.</text>
</comment>
<comment type="subcellular location">
    <subcellularLocation>
        <location evidence="1">Nucleus</location>
    </subcellularLocation>
</comment>
<evidence type="ECO:0000256" key="6">
    <source>
        <dbReference type="ARBA" id="ARBA00023125"/>
    </source>
</evidence>
<dbReference type="GO" id="GO:0000981">
    <property type="term" value="F:DNA-binding transcription factor activity, RNA polymerase II-specific"/>
    <property type="evidence" value="ECO:0007669"/>
    <property type="project" value="TreeGrafter"/>
</dbReference>
<evidence type="ECO:0000256" key="8">
    <source>
        <dbReference type="ARBA" id="ARBA00023242"/>
    </source>
</evidence>
<name>A0AAN8LHE0_9TELE</name>
<dbReference type="GO" id="GO:0005634">
    <property type="term" value="C:nucleus"/>
    <property type="evidence" value="ECO:0007669"/>
    <property type="project" value="UniProtKB-SubCell"/>
</dbReference>
<evidence type="ECO:0000256" key="2">
    <source>
        <dbReference type="ARBA" id="ARBA00022473"/>
    </source>
</evidence>
<feature type="compositionally biased region" description="Basic and acidic residues" evidence="9">
    <location>
        <begin position="38"/>
        <end position="49"/>
    </location>
</feature>
<dbReference type="InterPro" id="IPR018247">
    <property type="entry name" value="EF_Hand_1_Ca_BS"/>
</dbReference>
<dbReference type="SUPFAM" id="SSF47459">
    <property type="entry name" value="HLH, helix-loop-helix DNA-binding domain"/>
    <property type="match status" value="1"/>
</dbReference>
<dbReference type="PROSITE" id="PS00018">
    <property type="entry name" value="EF_HAND_1"/>
    <property type="match status" value="1"/>
</dbReference>
<dbReference type="GO" id="GO:0030154">
    <property type="term" value="P:cell differentiation"/>
    <property type="evidence" value="ECO:0007669"/>
    <property type="project" value="UniProtKB-KW"/>
</dbReference>
<keyword evidence="8" id="KW-0539">Nucleus</keyword>
<evidence type="ECO:0000256" key="4">
    <source>
        <dbReference type="ARBA" id="ARBA00022871"/>
    </source>
</evidence>
<dbReference type="GO" id="GO:0046983">
    <property type="term" value="F:protein dimerization activity"/>
    <property type="evidence" value="ECO:0007669"/>
    <property type="project" value="InterPro"/>
</dbReference>
<feature type="compositionally biased region" description="Basic residues" evidence="9">
    <location>
        <begin position="439"/>
        <end position="449"/>
    </location>
</feature>
<dbReference type="InterPro" id="IPR039583">
    <property type="entry name" value="TCFL5/SOLH1/2"/>
</dbReference>
<feature type="region of interest" description="Disordered" evidence="9">
    <location>
        <begin position="394"/>
        <end position="449"/>
    </location>
</feature>
<keyword evidence="5" id="KW-0805">Transcription regulation</keyword>
<dbReference type="GO" id="GO:0000978">
    <property type="term" value="F:RNA polymerase II cis-regulatory region sequence-specific DNA binding"/>
    <property type="evidence" value="ECO:0007669"/>
    <property type="project" value="TreeGrafter"/>
</dbReference>
<proteinExistence type="predicted"/>
<gene>
    <name evidence="11" type="ORF">J4Q44_G00261550</name>
</gene>
<reference evidence="11 12" key="1">
    <citation type="submission" date="2021-04" db="EMBL/GenBank/DDBJ databases">
        <authorList>
            <person name="De Guttry C."/>
            <person name="Zahm M."/>
            <person name="Klopp C."/>
            <person name="Cabau C."/>
            <person name="Louis A."/>
            <person name="Berthelot C."/>
            <person name="Parey E."/>
            <person name="Roest Crollius H."/>
            <person name="Montfort J."/>
            <person name="Robinson-Rechavi M."/>
            <person name="Bucao C."/>
            <person name="Bouchez O."/>
            <person name="Gislard M."/>
            <person name="Lluch J."/>
            <person name="Milhes M."/>
            <person name="Lampietro C."/>
            <person name="Lopez Roques C."/>
            <person name="Donnadieu C."/>
            <person name="Braasch I."/>
            <person name="Desvignes T."/>
            <person name="Postlethwait J."/>
            <person name="Bobe J."/>
            <person name="Wedekind C."/>
            <person name="Guiguen Y."/>
        </authorList>
    </citation>
    <scope>NUCLEOTIDE SEQUENCE [LARGE SCALE GENOMIC DNA]</scope>
    <source>
        <strain evidence="11">Cs_M1</strain>
        <tissue evidence="11">Blood</tissue>
    </source>
</reference>
<feature type="compositionally biased region" description="Polar residues" evidence="9">
    <location>
        <begin position="26"/>
        <end position="37"/>
    </location>
</feature>
<dbReference type="SMART" id="SM00353">
    <property type="entry name" value="HLH"/>
    <property type="match status" value="1"/>
</dbReference>
<keyword evidence="2" id="KW-0217">Developmental protein</keyword>
<dbReference type="GO" id="GO:0007283">
    <property type="term" value="P:spermatogenesis"/>
    <property type="evidence" value="ECO:0007669"/>
    <property type="project" value="UniProtKB-KW"/>
</dbReference>
<dbReference type="AlphaFoldDB" id="A0AAN8LHE0"/>
<dbReference type="FunFam" id="4.10.280.10:FF:000057">
    <property type="entry name" value="transcription factor-like 5 protein-like"/>
    <property type="match status" value="1"/>
</dbReference>
<accession>A0AAN8LHE0</accession>
<evidence type="ECO:0000256" key="1">
    <source>
        <dbReference type="ARBA" id="ARBA00004123"/>
    </source>
</evidence>
<protein>
    <recommendedName>
        <fullName evidence="10">BHLH domain-containing protein</fullName>
    </recommendedName>
</protein>
<dbReference type="Gene3D" id="4.10.280.10">
    <property type="entry name" value="Helix-loop-helix DNA-binding domain"/>
    <property type="match status" value="1"/>
</dbReference>
<keyword evidence="6" id="KW-0238">DNA-binding</keyword>
<evidence type="ECO:0000256" key="5">
    <source>
        <dbReference type="ARBA" id="ARBA00023015"/>
    </source>
</evidence>
<feature type="compositionally biased region" description="Basic and acidic residues" evidence="9">
    <location>
        <begin position="1"/>
        <end position="24"/>
    </location>
</feature>
<dbReference type="PANTHER" id="PTHR15402">
    <property type="entry name" value="TRANSCRIPTION FACTOR-LIKE 5 PROTEIN"/>
    <property type="match status" value="1"/>
</dbReference>
<sequence length="538" mass="59766">MRNYGDRENNSEERGRGGNPRDRGNFQGTSPCLSQERQLPEDNGRERVGSHGRQWGRGTDYFKYKYIHLFRMSKSLACKTIHVSPALGQYNPDSVEVIMSQNGCVPNDQSQILGTELNLMEMTEVEYTHLQHIIQSHMEAQVAGPEGSGDARFNTTVFTVESPAPQPTTTNCEAEYPAKSPLNTPPDVISTSTDEQQYIFGDLNQGGQVDIKEIKMVLVSDGNVIPGERTPTTCGEVPGSVLAKVRSAVDATQERGLEAYNNGSTQLLSRPNPPARVRLEKSFLTMLHHSNEAQEAAMHPQPQKWVRSDRGNPIELSYPYGSMFNPIAGARQGFGMVPHMLEPNKHQGLIIPKNFTFSYRPDKMPDKVPCVNIPNPTEEKVWVKVEDDAVAKTAKRGRTRGPCAVKAPGIVPNSVEGRAAGGAGTRKRGGPPVESSQRRERHNSKERDRRRRIRFCCDELNVLAPFCNHETDKATTLQWTTAFLKYVREVYGDSIKQEFQGTFCGKTGQRLKPSSASGQVMVRQETAEPRSAPQASEQ</sequence>
<feature type="region of interest" description="Disordered" evidence="9">
    <location>
        <begin position="1"/>
        <end position="52"/>
    </location>
</feature>
<dbReference type="InterPro" id="IPR036638">
    <property type="entry name" value="HLH_DNA-bd_sf"/>
</dbReference>
<keyword evidence="4" id="KW-0744">Spermatogenesis</keyword>
<keyword evidence="3" id="KW-0221">Differentiation</keyword>
<dbReference type="EMBL" id="JAGTTL010000024">
    <property type="protein sequence ID" value="KAK6303701.1"/>
    <property type="molecule type" value="Genomic_DNA"/>
</dbReference>
<evidence type="ECO:0000256" key="7">
    <source>
        <dbReference type="ARBA" id="ARBA00023163"/>
    </source>
</evidence>
<evidence type="ECO:0000259" key="10">
    <source>
        <dbReference type="PROSITE" id="PS50888"/>
    </source>
</evidence>